<evidence type="ECO:0000256" key="16">
    <source>
        <dbReference type="SAM" id="SignalP"/>
    </source>
</evidence>
<evidence type="ECO:0000313" key="20">
    <source>
        <dbReference type="EMBL" id="EDN56869.1"/>
    </source>
</evidence>
<dbReference type="InterPro" id="IPR054765">
    <property type="entry name" value="SLBB_dom"/>
</dbReference>
<keyword evidence="5" id="KW-0762">Sugar transport</keyword>
<organism evidence="20 21">
    <name type="scientific">Vibrio antiquarius (strain Ex25)</name>
    <dbReference type="NCBI Taxonomy" id="150340"/>
    <lineage>
        <taxon>Bacteria</taxon>
        <taxon>Pseudomonadati</taxon>
        <taxon>Pseudomonadota</taxon>
        <taxon>Gammaproteobacteria</taxon>
        <taxon>Vibrionales</taxon>
        <taxon>Vibrionaceae</taxon>
        <taxon>Vibrio</taxon>
        <taxon>Vibrio diabolicus subgroup</taxon>
    </lineage>
</organism>
<evidence type="ECO:0000256" key="1">
    <source>
        <dbReference type="ARBA" id="ARBA00004571"/>
    </source>
</evidence>
<keyword evidence="13" id="KW-0998">Cell outer membrane</keyword>
<evidence type="ECO:0000256" key="7">
    <source>
        <dbReference type="ARBA" id="ARBA00022729"/>
    </source>
</evidence>
<dbReference type="InterPro" id="IPR003715">
    <property type="entry name" value="Poly_export_N"/>
</dbReference>
<evidence type="ECO:0000256" key="2">
    <source>
        <dbReference type="ARBA" id="ARBA00009450"/>
    </source>
</evidence>
<keyword evidence="11" id="KW-0472">Membrane</keyword>
<evidence type="ECO:0000256" key="11">
    <source>
        <dbReference type="ARBA" id="ARBA00023136"/>
    </source>
</evidence>
<dbReference type="PROSITE" id="PS51257">
    <property type="entry name" value="PROKAR_LIPOPROTEIN"/>
    <property type="match status" value="1"/>
</dbReference>
<keyword evidence="7 16" id="KW-0732">Signal</keyword>
<dbReference type="PANTHER" id="PTHR33619">
    <property type="entry name" value="POLYSACCHARIDE EXPORT PROTEIN GFCE-RELATED"/>
    <property type="match status" value="1"/>
</dbReference>
<evidence type="ECO:0000256" key="5">
    <source>
        <dbReference type="ARBA" id="ARBA00022597"/>
    </source>
</evidence>
<dbReference type="InterPro" id="IPR049712">
    <property type="entry name" value="Poly_export"/>
</dbReference>
<evidence type="ECO:0000259" key="17">
    <source>
        <dbReference type="Pfam" id="PF02563"/>
    </source>
</evidence>
<evidence type="ECO:0000256" key="10">
    <source>
        <dbReference type="ARBA" id="ARBA00023114"/>
    </source>
</evidence>
<proteinExistence type="inferred from homology"/>
<comment type="subcellular location">
    <subcellularLocation>
        <location evidence="1">Cell outer membrane</location>
        <topology evidence="1">Multi-pass membrane protein</topology>
    </subcellularLocation>
</comment>
<keyword evidence="14" id="KW-0449">Lipoprotein</keyword>
<keyword evidence="6" id="KW-0812">Transmembrane</keyword>
<dbReference type="PANTHER" id="PTHR33619:SF3">
    <property type="entry name" value="POLYSACCHARIDE EXPORT PROTEIN GFCE-RELATED"/>
    <property type="match status" value="1"/>
</dbReference>
<comment type="similarity">
    <text evidence="2">Belongs to the BexD/CtrA/VexA family.</text>
</comment>
<dbReference type="Pfam" id="PF22461">
    <property type="entry name" value="SLBB_2"/>
    <property type="match status" value="1"/>
</dbReference>
<feature type="domain" description="Soluble ligand binding" evidence="18">
    <location>
        <begin position="487"/>
        <end position="533"/>
    </location>
</feature>
<keyword evidence="3" id="KW-0813">Transport</keyword>
<evidence type="ECO:0000256" key="12">
    <source>
        <dbReference type="ARBA" id="ARBA00023139"/>
    </source>
</evidence>
<dbReference type="EMBL" id="DS267825">
    <property type="protein sequence ID" value="EDN56869.1"/>
    <property type="molecule type" value="Genomic_DNA"/>
</dbReference>
<keyword evidence="21" id="KW-1185">Reference proteome</keyword>
<accession>A0ABM9WU13</accession>
<evidence type="ECO:0000256" key="15">
    <source>
        <dbReference type="SAM" id="MobiDB-lite"/>
    </source>
</evidence>
<dbReference type="GeneID" id="45025958"/>
<feature type="chain" id="PRO_5047119289" evidence="16">
    <location>
        <begin position="27"/>
        <end position="582"/>
    </location>
</feature>
<keyword evidence="9" id="KW-0406">Ion transport</keyword>
<dbReference type="RefSeq" id="WP_006742503.1">
    <property type="nucleotide sequence ID" value="NC_013456.1"/>
</dbReference>
<protein>
    <submittedName>
        <fullName evidence="20">Periplasmic protein involved in polysaccharide export</fullName>
    </submittedName>
</protein>
<feature type="region of interest" description="Disordered" evidence="15">
    <location>
        <begin position="42"/>
        <end position="63"/>
    </location>
</feature>
<evidence type="ECO:0000259" key="19">
    <source>
        <dbReference type="Pfam" id="PF22461"/>
    </source>
</evidence>
<evidence type="ECO:0000256" key="8">
    <source>
        <dbReference type="ARBA" id="ARBA00023047"/>
    </source>
</evidence>
<feature type="domain" description="SLBB" evidence="19">
    <location>
        <begin position="193"/>
        <end position="269"/>
    </location>
</feature>
<evidence type="ECO:0000256" key="3">
    <source>
        <dbReference type="ARBA" id="ARBA00022448"/>
    </source>
</evidence>
<evidence type="ECO:0000256" key="14">
    <source>
        <dbReference type="ARBA" id="ARBA00023288"/>
    </source>
</evidence>
<dbReference type="Pfam" id="PF02563">
    <property type="entry name" value="Poly_export"/>
    <property type="match status" value="1"/>
</dbReference>
<evidence type="ECO:0000313" key="21">
    <source>
        <dbReference type="Proteomes" id="UP000242664"/>
    </source>
</evidence>
<evidence type="ECO:0000256" key="13">
    <source>
        <dbReference type="ARBA" id="ARBA00023237"/>
    </source>
</evidence>
<dbReference type="Proteomes" id="UP000242664">
    <property type="component" value="Unassembled WGS sequence"/>
</dbReference>
<evidence type="ECO:0000256" key="4">
    <source>
        <dbReference type="ARBA" id="ARBA00022452"/>
    </source>
</evidence>
<dbReference type="Pfam" id="PF10531">
    <property type="entry name" value="SLBB"/>
    <property type="match status" value="1"/>
</dbReference>
<dbReference type="Gene3D" id="3.30.1950.10">
    <property type="entry name" value="wza like domain"/>
    <property type="match status" value="1"/>
</dbReference>
<reference evidence="21" key="1">
    <citation type="submission" date="2006-10" db="EMBL/GenBank/DDBJ databases">
        <authorList>
            <person name="Heidelberg J."/>
            <person name="Sebastian Y."/>
        </authorList>
    </citation>
    <scope>NUCLEOTIDE SEQUENCE [LARGE SCALE GENOMIC DNA]</scope>
    <source>
        <strain evidence="21">EX25</strain>
    </source>
</reference>
<keyword evidence="10" id="KW-0626">Porin</keyword>
<sequence length="582" mass="63689">MMKMTNKAAQWLVAITSFACINSAFALDSNNLNLNATNPTFPSSGTLNQSQTPPNETLSAGSFNKENRNNLLLPGEVDVRQLLPSSGEELPPPYAANIFAGGYETERADGLNDNYLVAAGDKINIWLWGAVNYSNVATVDNQGNIFIPEVGPIHVLGTKASQINELVTKKIKHVYTTNVNVYVNLLTATPVSVFLSGPVIRPGQYAGMASDSILYFLKRAGGIDSERGSYREIQVLRNGKIITNVDLYDFMQSGVMPKVSFKDGDVILVTPQKAAITVSGGARNPFRFELENSSELGEKLAVYAKPLAKVSHVGVVGNRIDGPFSRYMTYQDFLRFELRDGDKVIFNDDLHAQVIDVQVSGSYLGPSYFAVTKGTKLHDLLNNIPIDPMLADYQSIYILRDSVAKKQKEMIDESLNRLERSIFTAPASSDGEAVIRAKEAEMVLQFTERARKVQPLGKVIVSEHGLVANILLEQGDQIVIPNKTDLIQVGGEVLMPQALVYNPNATIDDYIAWAGGFTDRAEDQRIAVVRANGLVEFDSGKPIQKGDQILVLPKVDTKTMQAVKDITQIIYQIAVAANVAIN</sequence>
<gene>
    <name evidence="20" type="ORF">VEx25_0160</name>
</gene>
<keyword evidence="8" id="KW-0625">Polysaccharide transport</keyword>
<evidence type="ECO:0000259" key="18">
    <source>
        <dbReference type="Pfam" id="PF10531"/>
    </source>
</evidence>
<name>A0ABM9WU13_VIBAE</name>
<keyword evidence="4" id="KW-1134">Transmembrane beta strand</keyword>
<evidence type="ECO:0000256" key="9">
    <source>
        <dbReference type="ARBA" id="ARBA00023065"/>
    </source>
</evidence>
<keyword evidence="12" id="KW-0564">Palmitate</keyword>
<dbReference type="InterPro" id="IPR019554">
    <property type="entry name" value="Soluble_ligand-bd"/>
</dbReference>
<evidence type="ECO:0000256" key="6">
    <source>
        <dbReference type="ARBA" id="ARBA00022692"/>
    </source>
</evidence>
<feature type="domain" description="Polysaccharide export protein N-terminal" evidence="17">
    <location>
        <begin position="112"/>
        <end position="185"/>
    </location>
</feature>
<dbReference type="Gene3D" id="3.10.560.10">
    <property type="entry name" value="Outer membrane lipoprotein wza domain like"/>
    <property type="match status" value="2"/>
</dbReference>
<feature type="signal peptide" evidence="16">
    <location>
        <begin position="1"/>
        <end position="26"/>
    </location>
</feature>